<keyword evidence="2" id="KW-1185">Reference proteome</keyword>
<gene>
    <name evidence="1" type="primary">68</name>
    <name evidence="1" type="ORF">SEA_ZIPP_68</name>
</gene>
<proteinExistence type="predicted"/>
<reference evidence="1 2" key="1">
    <citation type="submission" date="2019-05" db="EMBL/GenBank/DDBJ databases">
        <authorList>
            <person name="Hammer B.W."/>
            <person name="Chiaro A."/>
            <person name="Dufresne J."/>
            <person name="Kristler A."/>
            <person name="Kuo C.N."/>
            <person name="Ozcan Z."/>
            <person name="Pasmanik V."/>
            <person name="Shin J."/>
            <person name="Stephens K.N."/>
            <person name="Butela K.A."/>
            <person name="Garlena R.A."/>
            <person name="Russell D.A."/>
            <person name="Pope W.H."/>
            <person name="Jacobs-Sera D."/>
            <person name="Hatfull G.F."/>
        </authorList>
    </citation>
    <scope>NUCLEOTIDE SEQUENCE [LARGE SCALE GENOMIC DNA]</scope>
</reference>
<protein>
    <submittedName>
        <fullName evidence="1">Uncharacterized protein</fullName>
    </submittedName>
</protein>
<dbReference type="GeneID" id="63027370"/>
<sequence length="91" mass="10000">MTDDQQPHPDMPDIAVLGQAEMMSIAVSAYMSGLANGVAAGMGEFLPEDTVTERVKEFITHTLEHHLDEIQGIVGALFHAMATEFTERNRE</sequence>
<evidence type="ECO:0000313" key="1">
    <source>
        <dbReference type="EMBL" id="QDH93221.1"/>
    </source>
</evidence>
<evidence type="ECO:0000313" key="2">
    <source>
        <dbReference type="Proteomes" id="UP000316610"/>
    </source>
</evidence>
<accession>A0A514DHY1</accession>
<dbReference type="Proteomes" id="UP000316610">
    <property type="component" value="Segment"/>
</dbReference>
<dbReference type="RefSeq" id="YP_010002817.1">
    <property type="nucleotide sequence ID" value="NC_053248.1"/>
</dbReference>
<name>A0A514DHY1_9CAUD</name>
<dbReference type="EMBL" id="MK937607">
    <property type="protein sequence ID" value="QDH93221.1"/>
    <property type="molecule type" value="Genomic_DNA"/>
</dbReference>
<organism evidence="1 2">
    <name type="scientific">Gordonia phage Zipp</name>
    <dbReference type="NCBI Taxonomy" id="2591212"/>
    <lineage>
        <taxon>Viruses</taxon>
        <taxon>Duplodnaviria</taxon>
        <taxon>Heunggongvirae</taxon>
        <taxon>Uroviricota</taxon>
        <taxon>Caudoviricetes</taxon>
        <taxon>Stackebrandtviridae</taxon>
        <taxon>Schenleyvirinae</taxon>
        <taxon>Zitchvirus</taxon>
        <taxon>Zitchvirus zipp</taxon>
    </lineage>
</organism>
<dbReference type="KEGG" id="vg:63027370"/>